<dbReference type="EC" id="5.3.4.1" evidence="4 13"/>
<dbReference type="Proteomes" id="UP000001396">
    <property type="component" value="Unassembled WGS sequence"/>
</dbReference>
<feature type="signal peptide" evidence="13">
    <location>
        <begin position="1"/>
        <end position="23"/>
    </location>
</feature>
<dbReference type="InterPro" id="IPR017937">
    <property type="entry name" value="Thioredoxin_CS"/>
</dbReference>
<dbReference type="PROSITE" id="PS00194">
    <property type="entry name" value="THIOREDOXIN_1"/>
    <property type="match status" value="2"/>
</dbReference>
<dbReference type="GeneID" id="31365410"/>
<feature type="domain" description="Thioredoxin" evidence="15">
    <location>
        <begin position="6"/>
        <end position="147"/>
    </location>
</feature>
<evidence type="ECO:0000256" key="11">
    <source>
        <dbReference type="PIRSR" id="PIRSR605792-51"/>
    </source>
</evidence>
<dbReference type="NCBIfam" id="TIGR01130">
    <property type="entry name" value="ER_PDI_fam"/>
    <property type="match status" value="1"/>
</dbReference>
<feature type="domain" description="Thioredoxin" evidence="15">
    <location>
        <begin position="367"/>
        <end position="488"/>
    </location>
</feature>
<dbReference type="InterPro" id="IPR005788">
    <property type="entry name" value="PDI_thioredoxin-like_dom"/>
</dbReference>
<organism evidence="16 17">
    <name type="scientific">Heterostelium pallidum (strain ATCC 26659 / Pp 5 / PN500)</name>
    <name type="common">Cellular slime mold</name>
    <name type="synonym">Polysphondylium pallidum</name>
    <dbReference type="NCBI Taxonomy" id="670386"/>
    <lineage>
        <taxon>Eukaryota</taxon>
        <taxon>Amoebozoa</taxon>
        <taxon>Evosea</taxon>
        <taxon>Eumycetozoa</taxon>
        <taxon>Dictyostelia</taxon>
        <taxon>Acytosteliales</taxon>
        <taxon>Acytosteliaceae</taxon>
        <taxon>Heterostelium</taxon>
    </lineage>
</organism>
<dbReference type="FunCoup" id="D3BPL3">
    <property type="interactions" value="617"/>
</dbReference>
<comment type="catalytic activity">
    <reaction evidence="1 13">
        <text>Catalyzes the rearrangement of -S-S- bonds in proteins.</text>
        <dbReference type="EC" id="5.3.4.1"/>
    </reaction>
</comment>
<feature type="chain" id="PRO_5005126287" description="Protein disulfide-isomerase" evidence="13">
    <location>
        <begin position="24"/>
        <end position="527"/>
    </location>
</feature>
<protein>
    <recommendedName>
        <fullName evidence="4 13">Protein disulfide-isomerase</fullName>
        <ecNumber evidence="4 13">5.3.4.1</ecNumber>
    </recommendedName>
</protein>
<dbReference type="InParanoid" id="D3BPL3"/>
<keyword evidence="7" id="KW-0256">Endoplasmic reticulum</keyword>
<dbReference type="RefSeq" id="XP_020428765.1">
    <property type="nucleotide sequence ID" value="XM_020580725.1"/>
</dbReference>
<dbReference type="CDD" id="cd02982">
    <property type="entry name" value="PDI_b'_family"/>
    <property type="match status" value="1"/>
</dbReference>
<evidence type="ECO:0000256" key="2">
    <source>
        <dbReference type="ARBA" id="ARBA00004319"/>
    </source>
</evidence>
<evidence type="ECO:0000256" key="12">
    <source>
        <dbReference type="RuleBase" id="RU004208"/>
    </source>
</evidence>
<evidence type="ECO:0000256" key="13">
    <source>
        <dbReference type="RuleBase" id="RU361130"/>
    </source>
</evidence>
<keyword evidence="10 11" id="KW-0676">Redox-active center</keyword>
<dbReference type="InterPro" id="IPR036249">
    <property type="entry name" value="Thioredoxin-like_sf"/>
</dbReference>
<evidence type="ECO:0000256" key="7">
    <source>
        <dbReference type="ARBA" id="ARBA00022824"/>
    </source>
</evidence>
<keyword evidence="8 11" id="KW-1015">Disulfide bond</keyword>
<keyword evidence="6" id="KW-0677">Repeat</keyword>
<dbReference type="PANTHER" id="PTHR18929">
    <property type="entry name" value="PROTEIN DISULFIDE ISOMERASE"/>
    <property type="match status" value="1"/>
</dbReference>
<evidence type="ECO:0000256" key="9">
    <source>
        <dbReference type="ARBA" id="ARBA00023235"/>
    </source>
</evidence>
<name>D3BPL3_HETP5</name>
<dbReference type="PANTHER" id="PTHR18929:SF132">
    <property type="entry name" value="PROTEIN DISULFIDE-ISOMERASE A3"/>
    <property type="match status" value="1"/>
</dbReference>
<dbReference type="GO" id="GO:0003756">
    <property type="term" value="F:protein disulfide isomerase activity"/>
    <property type="evidence" value="ECO:0007669"/>
    <property type="project" value="UniProtKB-EC"/>
</dbReference>
<evidence type="ECO:0000256" key="5">
    <source>
        <dbReference type="ARBA" id="ARBA00022729"/>
    </source>
</evidence>
<accession>D3BPL3</accession>
<dbReference type="STRING" id="670386.D3BPL3"/>
<dbReference type="Pfam" id="PF00085">
    <property type="entry name" value="Thioredoxin"/>
    <property type="match status" value="2"/>
</dbReference>
<dbReference type="InterPro" id="IPR013766">
    <property type="entry name" value="Thioredoxin_domain"/>
</dbReference>
<evidence type="ECO:0000256" key="3">
    <source>
        <dbReference type="ARBA" id="ARBA00006347"/>
    </source>
</evidence>
<evidence type="ECO:0000256" key="8">
    <source>
        <dbReference type="ARBA" id="ARBA00023157"/>
    </source>
</evidence>
<evidence type="ECO:0000256" key="10">
    <source>
        <dbReference type="ARBA" id="ARBA00023284"/>
    </source>
</evidence>
<evidence type="ECO:0000256" key="6">
    <source>
        <dbReference type="ARBA" id="ARBA00022737"/>
    </source>
</evidence>
<dbReference type="PRINTS" id="PR00421">
    <property type="entry name" value="THIOREDOXIN"/>
</dbReference>
<dbReference type="GO" id="GO:0006457">
    <property type="term" value="P:protein folding"/>
    <property type="evidence" value="ECO:0007669"/>
    <property type="project" value="TreeGrafter"/>
</dbReference>
<dbReference type="NCBIfam" id="TIGR01126">
    <property type="entry name" value="pdi_dom"/>
    <property type="match status" value="1"/>
</dbReference>
<dbReference type="CDD" id="cd02961">
    <property type="entry name" value="PDI_a_family"/>
    <property type="match status" value="1"/>
</dbReference>
<reference evidence="16 17" key="1">
    <citation type="journal article" date="2011" name="Genome Res.">
        <title>Phylogeny-wide analysis of social amoeba genomes highlights ancient origins for complex intercellular communication.</title>
        <authorList>
            <person name="Heidel A.J."/>
            <person name="Lawal H.M."/>
            <person name="Felder M."/>
            <person name="Schilde C."/>
            <person name="Helps N.R."/>
            <person name="Tunggal B."/>
            <person name="Rivero F."/>
            <person name="John U."/>
            <person name="Schleicher M."/>
            <person name="Eichinger L."/>
            <person name="Platzer M."/>
            <person name="Noegel A.A."/>
            <person name="Schaap P."/>
            <person name="Gloeckner G."/>
        </authorList>
    </citation>
    <scope>NUCLEOTIDE SEQUENCE [LARGE SCALE GENOMIC DNA]</scope>
    <source>
        <strain evidence="17">ATCC 26659 / Pp 5 / PN500</strain>
    </source>
</reference>
<evidence type="ECO:0000256" key="1">
    <source>
        <dbReference type="ARBA" id="ARBA00001182"/>
    </source>
</evidence>
<dbReference type="EMBL" id="ADBJ01000045">
    <property type="protein sequence ID" value="EFA76633.1"/>
    <property type="molecule type" value="Genomic_DNA"/>
</dbReference>
<gene>
    <name evidence="16" type="primary">pdi2</name>
    <name evidence="16" type="ORF">PPL_09938</name>
</gene>
<feature type="disulfide bond" description="Redox-active" evidence="11">
    <location>
        <begin position="69"/>
        <end position="72"/>
    </location>
</feature>
<dbReference type="CDD" id="cd02981">
    <property type="entry name" value="PDI_b_family"/>
    <property type="match status" value="1"/>
</dbReference>
<dbReference type="OMA" id="REDYVWS"/>
<comment type="similarity">
    <text evidence="3 12">Belongs to the protein disulfide isomerase family.</text>
</comment>
<sequence length="527" mass="59122">MKFNKFVLLATIMLFAVAIRAHGDHGHHHDDEEEDGPSDDNVINMNEVNFNEVITEHDLALVMFFAPWCGHCKNLKPHWSEASKSLATNKKVALGKVDCTVEATLCQLNKVEYYPTLVLFRNGVPEPFELNERTASGIVNALTSELLPPITSVETEEDLEKLKAEGKDVIVGFFDNDHDDRYTTFKKLVTPMKKFIKFGAVINKEFSAKHVKSTPSANIYTKFEDSPVVPFTGNFEPEELTQFIRSSILPTLGEINEHTYKKYDGCGLPIAYLFINPKEKEATETTVAEVTKIAAAHKGKIVFCSVNNVKYPQQAKYLGLSGSKVPALAIEISAKGQKFLFPEDSEWSQTAVSEFVQQYLDNKLVPFMKSEPIPADNSQSVKVIVGKTYEQIVLDETKDVLVEFYAPWCGHCKSLEPIYKQLGDYMAENPHVVIAKVDATANDVPPELAIRGFPTIKYFKATDKKNPVEYNGQRDLASLVEFIQEHSTQTLKFSKTVEEFSGVEAESDIDEEPEVAVKKNKLPHDEL</sequence>
<dbReference type="FunFam" id="3.40.30.10:FF:000027">
    <property type="entry name" value="protein disulfide-isomerase A2"/>
    <property type="match status" value="1"/>
</dbReference>
<feature type="disulfide bond" description="Redox-active" evidence="11">
    <location>
        <begin position="409"/>
        <end position="412"/>
    </location>
</feature>
<dbReference type="PROSITE" id="PS51352">
    <property type="entry name" value="THIOREDOXIN_2"/>
    <property type="match status" value="2"/>
</dbReference>
<evidence type="ECO:0000256" key="14">
    <source>
        <dbReference type="SAM" id="MobiDB-lite"/>
    </source>
</evidence>
<feature type="compositionally biased region" description="Acidic residues" evidence="14">
    <location>
        <begin position="505"/>
        <end position="514"/>
    </location>
</feature>
<proteinExistence type="inferred from homology"/>
<dbReference type="SUPFAM" id="SSF52833">
    <property type="entry name" value="Thioredoxin-like"/>
    <property type="match status" value="4"/>
</dbReference>
<comment type="caution">
    <text evidence="16">The sequence shown here is derived from an EMBL/GenBank/DDBJ whole genome shotgun (WGS) entry which is preliminary data.</text>
</comment>
<evidence type="ECO:0000313" key="17">
    <source>
        <dbReference type="Proteomes" id="UP000001396"/>
    </source>
</evidence>
<dbReference type="InterPro" id="IPR005792">
    <property type="entry name" value="Prot_disulphide_isomerase"/>
</dbReference>
<dbReference type="CDD" id="cd02995">
    <property type="entry name" value="PDI_a_PDI_a'_C"/>
    <property type="match status" value="1"/>
</dbReference>
<dbReference type="Pfam" id="PF13848">
    <property type="entry name" value="Thioredoxin_6"/>
    <property type="match status" value="1"/>
</dbReference>
<keyword evidence="9 13" id="KW-0413">Isomerase</keyword>
<evidence type="ECO:0000256" key="4">
    <source>
        <dbReference type="ARBA" id="ARBA00012723"/>
    </source>
</evidence>
<dbReference type="AlphaFoldDB" id="D3BPL3"/>
<dbReference type="Gene3D" id="3.40.30.10">
    <property type="entry name" value="Glutaredoxin"/>
    <property type="match status" value="4"/>
</dbReference>
<evidence type="ECO:0000313" key="16">
    <source>
        <dbReference type="EMBL" id="EFA76633.1"/>
    </source>
</evidence>
<dbReference type="GO" id="GO:0005788">
    <property type="term" value="C:endoplasmic reticulum lumen"/>
    <property type="evidence" value="ECO:0007669"/>
    <property type="project" value="UniProtKB-SubCell"/>
</dbReference>
<feature type="region of interest" description="Disordered" evidence="14">
    <location>
        <begin position="504"/>
        <end position="527"/>
    </location>
</feature>
<comment type="subcellular location">
    <subcellularLocation>
        <location evidence="2">Endoplasmic reticulum lumen</location>
    </subcellularLocation>
</comment>
<keyword evidence="5 13" id="KW-0732">Signal</keyword>
<dbReference type="GO" id="GO:0034976">
    <property type="term" value="P:response to endoplasmic reticulum stress"/>
    <property type="evidence" value="ECO:0007669"/>
    <property type="project" value="TreeGrafter"/>
</dbReference>
<keyword evidence="17" id="KW-1185">Reference proteome</keyword>
<evidence type="ECO:0000259" key="15">
    <source>
        <dbReference type="PROSITE" id="PS51352"/>
    </source>
</evidence>